<evidence type="ECO:0000313" key="11">
    <source>
        <dbReference type="Proteomes" id="UP000694865"/>
    </source>
</evidence>
<evidence type="ECO:0000313" key="12">
    <source>
        <dbReference type="RefSeq" id="XP_006817431.1"/>
    </source>
</evidence>
<dbReference type="InterPro" id="IPR007290">
    <property type="entry name" value="Arv1"/>
</dbReference>
<keyword evidence="9 10" id="KW-0472">Membrane</keyword>
<keyword evidence="7 10" id="KW-0445">Lipid transport</keyword>
<comment type="subcellular location">
    <subcellularLocation>
        <location evidence="1 10">Endoplasmic reticulum membrane</location>
        <topology evidence="1 10">Multi-pass membrane protein</topology>
    </subcellularLocation>
</comment>
<comment type="function">
    <text evidence="10">Mediator of sterol homeostasis involved in sterol uptake, trafficking and distribution into membranes.</text>
</comment>
<evidence type="ECO:0000256" key="7">
    <source>
        <dbReference type="ARBA" id="ARBA00023055"/>
    </source>
</evidence>
<comment type="similarity">
    <text evidence="2 10">Belongs to the ARV1 family.</text>
</comment>
<organism evidence="11 12">
    <name type="scientific">Saccoglossus kowalevskii</name>
    <name type="common">Acorn worm</name>
    <dbReference type="NCBI Taxonomy" id="10224"/>
    <lineage>
        <taxon>Eukaryota</taxon>
        <taxon>Metazoa</taxon>
        <taxon>Hemichordata</taxon>
        <taxon>Enteropneusta</taxon>
        <taxon>Harrimaniidae</taxon>
        <taxon>Saccoglossus</taxon>
    </lineage>
</organism>
<keyword evidence="4 10" id="KW-0812">Transmembrane</keyword>
<evidence type="ECO:0000256" key="10">
    <source>
        <dbReference type="RuleBase" id="RU368065"/>
    </source>
</evidence>
<keyword evidence="5 10" id="KW-0256">Endoplasmic reticulum</keyword>
<proteinExistence type="inferred from homology"/>
<accession>A0ABM0MBP0</accession>
<reference evidence="12" key="1">
    <citation type="submission" date="2025-08" db="UniProtKB">
        <authorList>
            <consortium name="RefSeq"/>
        </authorList>
    </citation>
    <scope>IDENTIFICATION</scope>
    <source>
        <tissue evidence="12">Testes</tissue>
    </source>
</reference>
<dbReference type="Proteomes" id="UP000694865">
    <property type="component" value="Unplaced"/>
</dbReference>
<feature type="transmembrane region" description="Helical" evidence="10">
    <location>
        <begin position="86"/>
        <end position="109"/>
    </location>
</feature>
<keyword evidence="8 10" id="KW-0443">Lipid metabolism</keyword>
<protein>
    <recommendedName>
        <fullName evidence="10">Protein ARV</fullName>
    </recommendedName>
</protein>
<evidence type="ECO:0000256" key="1">
    <source>
        <dbReference type="ARBA" id="ARBA00004477"/>
    </source>
</evidence>
<evidence type="ECO:0000256" key="6">
    <source>
        <dbReference type="ARBA" id="ARBA00022989"/>
    </source>
</evidence>
<keyword evidence="3 10" id="KW-0813">Transport</keyword>
<dbReference type="PANTHER" id="PTHR14467:SF0">
    <property type="entry name" value="PROTEIN ARV1"/>
    <property type="match status" value="1"/>
</dbReference>
<evidence type="ECO:0000256" key="2">
    <source>
        <dbReference type="ARBA" id="ARBA00009187"/>
    </source>
</evidence>
<dbReference type="RefSeq" id="XP_006817431.1">
    <property type="nucleotide sequence ID" value="XM_006817368.1"/>
</dbReference>
<name>A0ABM0MBP0_SACKO</name>
<sequence length="259" mass="29501">MAASSRTSTLFTEQEKTSTAVERHGSYVCIECGKEASELYRYYSSNVLKISHCGYCDKIVDKYIEFDPVIILLDAVLHKQQAYRHILYNSLINVHWKLCVLCLLCDAYVKWTQLKEQNADGTKDFLYYALEWDYYAMFFIAGLEFVCFILGVVLSCKLYQKFTTNTMLTPSTSMQVRALMLSNSGKLLVLPAVIWGASSSILLRWITTVFVFTSSIQSLQVLFQSHTVVNCILVLCGYGVQICIEQWISPALQLFLTNT</sequence>
<keyword evidence="11" id="KW-1185">Reference proteome</keyword>
<evidence type="ECO:0000256" key="9">
    <source>
        <dbReference type="ARBA" id="ARBA00023136"/>
    </source>
</evidence>
<evidence type="ECO:0000256" key="5">
    <source>
        <dbReference type="ARBA" id="ARBA00022824"/>
    </source>
</evidence>
<gene>
    <name evidence="12" type="primary">LOC102808962</name>
</gene>
<feature type="transmembrane region" description="Helical" evidence="10">
    <location>
        <begin position="227"/>
        <end position="244"/>
    </location>
</feature>
<dbReference type="PANTHER" id="PTHR14467">
    <property type="entry name" value="ARV1"/>
    <property type="match status" value="1"/>
</dbReference>
<evidence type="ECO:0000256" key="8">
    <source>
        <dbReference type="ARBA" id="ARBA00023098"/>
    </source>
</evidence>
<feature type="transmembrane region" description="Helical" evidence="10">
    <location>
        <begin position="187"/>
        <end position="207"/>
    </location>
</feature>
<keyword evidence="6 10" id="KW-1133">Transmembrane helix</keyword>
<evidence type="ECO:0000256" key="4">
    <source>
        <dbReference type="ARBA" id="ARBA00022692"/>
    </source>
</evidence>
<evidence type="ECO:0000256" key="3">
    <source>
        <dbReference type="ARBA" id="ARBA00022448"/>
    </source>
</evidence>
<feature type="transmembrane region" description="Helical" evidence="10">
    <location>
        <begin position="134"/>
        <end position="154"/>
    </location>
</feature>
<dbReference type="GeneID" id="102808962"/>
<dbReference type="Pfam" id="PF04161">
    <property type="entry name" value="Arv1"/>
    <property type="match status" value="1"/>
</dbReference>